<keyword evidence="1" id="KW-0238">DNA-binding</keyword>
<feature type="domain" description="HTH tetR-type" evidence="2">
    <location>
        <begin position="20"/>
        <end position="79"/>
    </location>
</feature>
<evidence type="ECO:0000313" key="4">
    <source>
        <dbReference type="EMBL" id="CAB4711131.1"/>
    </source>
</evidence>
<dbReference type="GO" id="GO:0003700">
    <property type="term" value="F:DNA-binding transcription factor activity"/>
    <property type="evidence" value="ECO:0007669"/>
    <property type="project" value="TreeGrafter"/>
</dbReference>
<dbReference type="Pfam" id="PF00440">
    <property type="entry name" value="TetR_N"/>
    <property type="match status" value="1"/>
</dbReference>
<dbReference type="GO" id="GO:0000976">
    <property type="term" value="F:transcription cis-regulatory region binding"/>
    <property type="evidence" value="ECO:0007669"/>
    <property type="project" value="TreeGrafter"/>
</dbReference>
<dbReference type="EMBL" id="CAEZXB010000058">
    <property type="protein sequence ID" value="CAB4689512.1"/>
    <property type="molecule type" value="Genomic_DNA"/>
</dbReference>
<dbReference type="AlphaFoldDB" id="A0A6J6NU63"/>
<dbReference type="PROSITE" id="PS50977">
    <property type="entry name" value="HTH_TETR_2"/>
    <property type="match status" value="1"/>
</dbReference>
<name>A0A6J6NU63_9ZZZZ</name>
<dbReference type="PANTHER" id="PTHR30055:SF226">
    <property type="entry name" value="HTH-TYPE TRANSCRIPTIONAL REGULATOR PKSA"/>
    <property type="match status" value="1"/>
</dbReference>
<dbReference type="PANTHER" id="PTHR30055">
    <property type="entry name" value="HTH-TYPE TRANSCRIPTIONAL REGULATOR RUTR"/>
    <property type="match status" value="1"/>
</dbReference>
<proteinExistence type="predicted"/>
<dbReference type="EMBL" id="CAEZXN010000078">
    <property type="protein sequence ID" value="CAB4711131.1"/>
    <property type="molecule type" value="Genomic_DNA"/>
</dbReference>
<sequence length="216" mass="23464">MTTSKAPIPPNTGRKSAYVARNRKALINSTQRVLADVGPSATIEQISEAAAMSVSTIYKHFTDKDALITAAIVEAMREWEEWSDGILENVSDPFEALVIPMRLFLRSHETHPLFARMAAQNTDYVLAAMAGITSTLTSHVAQLINERILLIDKPEIRIRNVAACLFAALSHQVTNPTATKSDGDNAVEIAIGMLGITPAKAKELAHGKIPQYVSSK</sequence>
<dbReference type="Gene3D" id="1.10.357.10">
    <property type="entry name" value="Tetracycline Repressor, domain 2"/>
    <property type="match status" value="1"/>
</dbReference>
<gene>
    <name evidence="3" type="ORF">UFOPK2342_01686</name>
    <name evidence="4" type="ORF">UFOPK2423_01734</name>
    <name evidence="5" type="ORF">UFOPK4367_01361</name>
</gene>
<dbReference type="EMBL" id="CAFBRC010000115">
    <property type="protein sequence ID" value="CAB5077817.1"/>
    <property type="molecule type" value="Genomic_DNA"/>
</dbReference>
<organism evidence="3">
    <name type="scientific">freshwater metagenome</name>
    <dbReference type="NCBI Taxonomy" id="449393"/>
    <lineage>
        <taxon>unclassified sequences</taxon>
        <taxon>metagenomes</taxon>
        <taxon>ecological metagenomes</taxon>
    </lineage>
</organism>
<dbReference type="InterPro" id="IPR009057">
    <property type="entry name" value="Homeodomain-like_sf"/>
</dbReference>
<evidence type="ECO:0000313" key="3">
    <source>
        <dbReference type="EMBL" id="CAB4689512.1"/>
    </source>
</evidence>
<dbReference type="PRINTS" id="PR00455">
    <property type="entry name" value="HTHTETR"/>
</dbReference>
<dbReference type="InterPro" id="IPR001647">
    <property type="entry name" value="HTH_TetR"/>
</dbReference>
<evidence type="ECO:0000259" key="2">
    <source>
        <dbReference type="PROSITE" id="PS50977"/>
    </source>
</evidence>
<accession>A0A6J6NU63</accession>
<evidence type="ECO:0000313" key="5">
    <source>
        <dbReference type="EMBL" id="CAB5077817.1"/>
    </source>
</evidence>
<dbReference type="SUPFAM" id="SSF46689">
    <property type="entry name" value="Homeodomain-like"/>
    <property type="match status" value="1"/>
</dbReference>
<evidence type="ECO:0000256" key="1">
    <source>
        <dbReference type="ARBA" id="ARBA00023125"/>
    </source>
</evidence>
<reference evidence="3" key="1">
    <citation type="submission" date="2020-05" db="EMBL/GenBank/DDBJ databases">
        <authorList>
            <person name="Chiriac C."/>
            <person name="Salcher M."/>
            <person name="Ghai R."/>
            <person name="Kavagutti S V."/>
        </authorList>
    </citation>
    <scope>NUCLEOTIDE SEQUENCE</scope>
</reference>
<protein>
    <submittedName>
        <fullName evidence="3">Unannotated protein</fullName>
    </submittedName>
</protein>
<dbReference type="InterPro" id="IPR050109">
    <property type="entry name" value="HTH-type_TetR-like_transc_reg"/>
</dbReference>